<dbReference type="Gene3D" id="3.40.50.2000">
    <property type="entry name" value="Glycogen Phosphorylase B"/>
    <property type="match status" value="1"/>
</dbReference>
<keyword evidence="1" id="KW-0802">TPR repeat</keyword>
<name>A0A8J4H9U8_9PROT</name>
<proteinExistence type="predicted"/>
<reference evidence="2" key="1">
    <citation type="journal article" date="2020" name="mSystems">
        <title>Genome- and Community-Level Interaction Insights into Carbon Utilization and Element Cycling Functions of Hydrothermarchaeota in Hydrothermal Sediment.</title>
        <authorList>
            <person name="Zhou Z."/>
            <person name="Liu Y."/>
            <person name="Xu W."/>
            <person name="Pan J."/>
            <person name="Luo Z.H."/>
            <person name="Li M."/>
        </authorList>
    </citation>
    <scope>NUCLEOTIDE SEQUENCE</scope>
    <source>
        <strain evidence="2">SpSt-997</strain>
    </source>
</reference>
<feature type="repeat" description="TPR" evidence="1">
    <location>
        <begin position="100"/>
        <end position="133"/>
    </location>
</feature>
<dbReference type="Pfam" id="PF01075">
    <property type="entry name" value="Glyco_transf_9"/>
    <property type="match status" value="1"/>
</dbReference>
<sequence length="454" mass="49611">MLAEASGHEQAGRFGPAEEILARVLAAEPDHPHANHLQGIVAYRLGRIAEARARMERSIALAPEVALYPRNLCEVYRAAGLYDEALATGRRAVELAPEDPLALTNLGIIHASRLELDAALATADRALALNPEQANAHFLRAETLLLTGDFAAGWEEYEWRHKLASTPRLLPETERPHWDGRPLPEGTLLLIADQGFGDVIQFARYIPWAAERARDIVVASSAEMRPILAQFPAVRRIFDRWEECGDFAAYCPLSGLPRLATTRLESIPAPIPYLRADPALAATGRTRLADLLPPGYRRVGLAWAGRASHNNDRYRSTRLARLGALGEIPGIALVSLQKGEAAAEVGAYLGAAPLLSLGPELKNFADTMAVLENLDLLITVDTAVGHLAGAMGRPAWLMLAYAPDWRWQLGRAETPWYPGMRLFRQNAGRAWETLAGDIARALAARFPDATRNPA</sequence>
<feature type="repeat" description="TPR" evidence="1">
    <location>
        <begin position="66"/>
        <end position="99"/>
    </location>
</feature>
<organism evidence="2">
    <name type="scientific">Acidicaldus sp</name>
    <dbReference type="NCBI Taxonomy" id="1872105"/>
    <lineage>
        <taxon>Bacteria</taxon>
        <taxon>Pseudomonadati</taxon>
        <taxon>Pseudomonadota</taxon>
        <taxon>Alphaproteobacteria</taxon>
        <taxon>Acetobacterales</taxon>
        <taxon>Acetobacteraceae</taxon>
        <taxon>Acidicaldus</taxon>
    </lineage>
</organism>
<dbReference type="PANTHER" id="PTHR12558:SF13">
    <property type="entry name" value="CELL DIVISION CYCLE PROTEIN 27 HOMOLOG"/>
    <property type="match status" value="1"/>
</dbReference>
<dbReference type="InterPro" id="IPR019734">
    <property type="entry name" value="TPR_rpt"/>
</dbReference>
<accession>A0A8J4H9U8</accession>
<dbReference type="Pfam" id="PF13432">
    <property type="entry name" value="TPR_16"/>
    <property type="match status" value="2"/>
</dbReference>
<dbReference type="SUPFAM" id="SSF48452">
    <property type="entry name" value="TPR-like"/>
    <property type="match status" value="1"/>
</dbReference>
<evidence type="ECO:0000256" key="1">
    <source>
        <dbReference type="PROSITE-ProRule" id="PRU00339"/>
    </source>
</evidence>
<dbReference type="SUPFAM" id="SSF53756">
    <property type="entry name" value="UDP-Glycosyltransferase/glycogen phosphorylase"/>
    <property type="match status" value="1"/>
</dbReference>
<protein>
    <submittedName>
        <fullName evidence="2">Tetratricopeptide repeat protein</fullName>
    </submittedName>
</protein>
<dbReference type="InterPro" id="IPR011990">
    <property type="entry name" value="TPR-like_helical_dom_sf"/>
</dbReference>
<dbReference type="PANTHER" id="PTHR12558">
    <property type="entry name" value="CELL DIVISION CYCLE 16,23,27"/>
    <property type="match status" value="1"/>
</dbReference>
<evidence type="ECO:0000313" key="2">
    <source>
        <dbReference type="EMBL" id="HGC42484.1"/>
    </source>
</evidence>
<comment type="caution">
    <text evidence="2">The sequence shown here is derived from an EMBL/GenBank/DDBJ whole genome shotgun (WGS) entry which is preliminary data.</text>
</comment>
<dbReference type="EMBL" id="DTQM01000088">
    <property type="protein sequence ID" value="HGC42484.1"/>
    <property type="molecule type" value="Genomic_DNA"/>
</dbReference>
<dbReference type="AlphaFoldDB" id="A0A8J4H9U8"/>
<dbReference type="SMART" id="SM00028">
    <property type="entry name" value="TPR"/>
    <property type="match status" value="3"/>
</dbReference>
<dbReference type="Gene3D" id="1.25.40.10">
    <property type="entry name" value="Tetratricopeptide repeat domain"/>
    <property type="match status" value="1"/>
</dbReference>
<gene>
    <name evidence="2" type="ORF">ENY07_04560</name>
</gene>
<dbReference type="PROSITE" id="PS50005">
    <property type="entry name" value="TPR"/>
    <property type="match status" value="2"/>
</dbReference>
<dbReference type="GO" id="GO:0016757">
    <property type="term" value="F:glycosyltransferase activity"/>
    <property type="evidence" value="ECO:0007669"/>
    <property type="project" value="InterPro"/>
</dbReference>
<dbReference type="InterPro" id="IPR002201">
    <property type="entry name" value="Glyco_trans_9"/>
</dbReference>